<dbReference type="OrthoDB" id="2158148at2759"/>
<protein>
    <submittedName>
        <fullName evidence="2">Uncharacterized protein</fullName>
    </submittedName>
</protein>
<evidence type="ECO:0000313" key="3">
    <source>
        <dbReference type="Proteomes" id="UP000245699"/>
    </source>
</evidence>
<reference evidence="2 3" key="1">
    <citation type="journal article" date="2018" name="MBio">
        <title>Comparative Genomics Reveals the Core Gene Toolbox for the Fungus-Insect Symbiosis.</title>
        <authorList>
            <person name="Wang Y."/>
            <person name="Stata M."/>
            <person name="Wang W."/>
            <person name="Stajich J.E."/>
            <person name="White M.M."/>
            <person name="Moncalvo J.M."/>
        </authorList>
    </citation>
    <scope>NUCLEOTIDE SEQUENCE [LARGE SCALE GENOMIC DNA]</scope>
    <source>
        <strain evidence="2 3">AUS-77-4</strain>
    </source>
</reference>
<dbReference type="AlphaFoldDB" id="A0A2T9YR57"/>
<dbReference type="Proteomes" id="UP000245699">
    <property type="component" value="Unassembled WGS sequence"/>
</dbReference>
<feature type="compositionally biased region" description="Polar residues" evidence="1">
    <location>
        <begin position="309"/>
        <end position="320"/>
    </location>
</feature>
<feature type="compositionally biased region" description="Polar residues" evidence="1">
    <location>
        <begin position="258"/>
        <end position="302"/>
    </location>
</feature>
<keyword evidence="3" id="KW-1185">Reference proteome</keyword>
<name>A0A2T9YR57_9FUNG</name>
<accession>A0A2T9YR57</accession>
<dbReference type="EMBL" id="MBFT01000220">
    <property type="protein sequence ID" value="PVU94812.1"/>
    <property type="molecule type" value="Genomic_DNA"/>
</dbReference>
<gene>
    <name evidence="2" type="ORF">BB559_002926</name>
</gene>
<proteinExistence type="predicted"/>
<feature type="region of interest" description="Disordered" evidence="1">
    <location>
        <begin position="206"/>
        <end position="320"/>
    </location>
</feature>
<evidence type="ECO:0000313" key="2">
    <source>
        <dbReference type="EMBL" id="PVU94812.1"/>
    </source>
</evidence>
<dbReference type="STRING" id="61424.A0A2T9YR57"/>
<sequence length="320" mass="36775">MDKILQDKSKSWWTEDSLVRFQNSSSPNLQTPWSDIEHNINKMDSLYDATFHSWLKTESNVPIVSSYLHRIANNYPLDRIINAVKWLVSSWKLESISQVIRKISADWASPPPDSPSKHAFIIAAETKRGIFVREVTRDWSCIQVARLISILSSTFWKHRLHQESFLKALVLDWDFLRLSEFFSYIGAHLGLDYRLKVSMLQFAARRNSKNSKQEPQNKDPHKRLAHQPVEPDPSKRPRLNPDPNLIQNLPYIAPTDIQAPQTPTSQLQSDLPQSILPETSPLTCQLTPPDQSLFDISQQQPPQHEISIKPSTSSNNLKLN</sequence>
<evidence type="ECO:0000256" key="1">
    <source>
        <dbReference type="SAM" id="MobiDB-lite"/>
    </source>
</evidence>
<comment type="caution">
    <text evidence="2">The sequence shown here is derived from an EMBL/GenBank/DDBJ whole genome shotgun (WGS) entry which is preliminary data.</text>
</comment>
<organism evidence="2 3">
    <name type="scientific">Furculomyces boomerangus</name>
    <dbReference type="NCBI Taxonomy" id="61424"/>
    <lineage>
        <taxon>Eukaryota</taxon>
        <taxon>Fungi</taxon>
        <taxon>Fungi incertae sedis</taxon>
        <taxon>Zoopagomycota</taxon>
        <taxon>Kickxellomycotina</taxon>
        <taxon>Harpellomycetes</taxon>
        <taxon>Harpellales</taxon>
        <taxon>Harpellaceae</taxon>
        <taxon>Furculomyces</taxon>
    </lineage>
</organism>